<dbReference type="AlphaFoldDB" id="A0A1J1IXF3"/>
<dbReference type="PROSITE" id="PS00460">
    <property type="entry name" value="GLUTATHIONE_PEROXID_1"/>
    <property type="match status" value="1"/>
</dbReference>
<keyword evidence="4 5" id="KW-0560">Oxidoreductase</keyword>
<keyword evidence="3" id="KW-0712">Selenocysteine</keyword>
<dbReference type="InterPro" id="IPR029759">
    <property type="entry name" value="GPX_AS"/>
</dbReference>
<dbReference type="PANTHER" id="PTHR11592:SF134">
    <property type="entry name" value="PHOSPHOLIPID HYDROPEROXIDE GLUTATHIONE PEROXIDASE"/>
    <property type="match status" value="1"/>
</dbReference>
<gene>
    <name evidence="7" type="ORF">CLUMA_CG017929</name>
</gene>
<evidence type="ECO:0000256" key="3">
    <source>
        <dbReference type="ARBA" id="ARBA00022933"/>
    </source>
</evidence>
<dbReference type="PANTHER" id="PTHR11592">
    <property type="entry name" value="GLUTATHIONE PEROXIDASE"/>
    <property type="match status" value="1"/>
</dbReference>
<sequence length="419" mass="48073">MVYTSLSKSIGLIGSAVLAFRLISNSSVMAAANQGDPSTAKSVYEFTVNDIKGQPVNLDKYRGHVLIIVNVASKCGYTAKHYAELNELYDQYAESKGLRILAFPCDQFGNQEPGNAEEIQCFVRDRKVQFDLFEKIDVNGKTAHPLWQFLKKEQGGTLFDAIKWNFTKFIVDKNGKPVERLRILAFPCNQFGYQEPGNAEEIQCFARDRKVQFDLFEKIDVNGKTAHPLWQFLKKEQGGTLFDAIKWNFTKFIVDKNGKPVERHSPNTSPKEMLKELEKYFDAKVELKNRWTNIYALTRLIRSHTLSTQPSGLRILAFPCDQFGNQEPGNAEEIQCFVRDRKVQFDLFEKIDVNGKTAHPLWQFLKKEQGGTLFDAIKWNFTKFIVDKNGKPVERHSPNTSPKEMLKNLEKYFDAKVEL</sequence>
<dbReference type="GO" id="GO:0004601">
    <property type="term" value="F:peroxidase activity"/>
    <property type="evidence" value="ECO:0007669"/>
    <property type="project" value="UniProtKB-KW"/>
</dbReference>
<dbReference type="InterPro" id="IPR029760">
    <property type="entry name" value="GPX_CS"/>
</dbReference>
<dbReference type="STRING" id="568069.A0A1J1IXF3"/>
<organism evidence="7 8">
    <name type="scientific">Clunio marinus</name>
    <dbReference type="NCBI Taxonomy" id="568069"/>
    <lineage>
        <taxon>Eukaryota</taxon>
        <taxon>Metazoa</taxon>
        <taxon>Ecdysozoa</taxon>
        <taxon>Arthropoda</taxon>
        <taxon>Hexapoda</taxon>
        <taxon>Insecta</taxon>
        <taxon>Pterygota</taxon>
        <taxon>Neoptera</taxon>
        <taxon>Endopterygota</taxon>
        <taxon>Diptera</taxon>
        <taxon>Nematocera</taxon>
        <taxon>Chironomoidea</taxon>
        <taxon>Chironomidae</taxon>
        <taxon>Clunio</taxon>
    </lineage>
</organism>
<dbReference type="PROSITE" id="PS51355">
    <property type="entry name" value="GLUTATHIONE_PEROXID_3"/>
    <property type="match status" value="3"/>
</dbReference>
<evidence type="ECO:0000256" key="1">
    <source>
        <dbReference type="ARBA" id="ARBA00006926"/>
    </source>
</evidence>
<dbReference type="InterPro" id="IPR013766">
    <property type="entry name" value="Thioredoxin_domain"/>
</dbReference>
<dbReference type="PROSITE" id="PS51352">
    <property type="entry name" value="THIOREDOXIN_2"/>
    <property type="match status" value="1"/>
</dbReference>
<dbReference type="EMBL" id="CVRI01000063">
    <property type="protein sequence ID" value="CRL04877.1"/>
    <property type="molecule type" value="Genomic_DNA"/>
</dbReference>
<dbReference type="SUPFAM" id="SSF52833">
    <property type="entry name" value="Thioredoxin-like"/>
    <property type="match status" value="3"/>
</dbReference>
<dbReference type="GO" id="GO:0006979">
    <property type="term" value="P:response to oxidative stress"/>
    <property type="evidence" value="ECO:0007669"/>
    <property type="project" value="InterPro"/>
</dbReference>
<protein>
    <recommendedName>
        <fullName evidence="5">Glutathione peroxidase</fullName>
    </recommendedName>
</protein>
<dbReference type="InterPro" id="IPR000889">
    <property type="entry name" value="Glutathione_peroxidase"/>
</dbReference>
<evidence type="ECO:0000259" key="6">
    <source>
        <dbReference type="PROSITE" id="PS51352"/>
    </source>
</evidence>
<dbReference type="Proteomes" id="UP000183832">
    <property type="component" value="Unassembled WGS sequence"/>
</dbReference>
<dbReference type="InterPro" id="IPR036249">
    <property type="entry name" value="Thioredoxin-like_sf"/>
</dbReference>
<reference evidence="7 8" key="1">
    <citation type="submission" date="2015-04" db="EMBL/GenBank/DDBJ databases">
        <authorList>
            <person name="Syromyatnikov M.Y."/>
            <person name="Popov V.N."/>
        </authorList>
    </citation>
    <scope>NUCLEOTIDE SEQUENCE [LARGE SCALE GENOMIC DNA]</scope>
</reference>
<dbReference type="Pfam" id="PF00255">
    <property type="entry name" value="GSHPx"/>
    <property type="match status" value="3"/>
</dbReference>
<dbReference type="PROSITE" id="PS00763">
    <property type="entry name" value="GLUTATHIONE_PEROXID_2"/>
    <property type="match status" value="1"/>
</dbReference>
<dbReference type="Gene3D" id="3.40.30.10">
    <property type="entry name" value="Glutaredoxin"/>
    <property type="match status" value="3"/>
</dbReference>
<evidence type="ECO:0000313" key="7">
    <source>
        <dbReference type="EMBL" id="CRL04877.1"/>
    </source>
</evidence>
<dbReference type="OrthoDB" id="446890at2759"/>
<proteinExistence type="inferred from homology"/>
<name>A0A1J1IXF3_9DIPT</name>
<dbReference type="FunFam" id="3.40.30.10:FF:000025">
    <property type="entry name" value="Glutathione peroxidase"/>
    <property type="match status" value="1"/>
</dbReference>
<evidence type="ECO:0000256" key="5">
    <source>
        <dbReference type="RuleBase" id="RU000499"/>
    </source>
</evidence>
<dbReference type="CDD" id="cd00340">
    <property type="entry name" value="GSH_Peroxidase"/>
    <property type="match status" value="2"/>
</dbReference>
<evidence type="ECO:0000313" key="8">
    <source>
        <dbReference type="Proteomes" id="UP000183832"/>
    </source>
</evidence>
<evidence type="ECO:0000256" key="4">
    <source>
        <dbReference type="ARBA" id="ARBA00023002"/>
    </source>
</evidence>
<keyword evidence="2 5" id="KW-0575">Peroxidase</keyword>
<comment type="similarity">
    <text evidence="1 5">Belongs to the glutathione peroxidase family.</text>
</comment>
<accession>A0A1J1IXF3</accession>
<feature type="domain" description="Thioredoxin" evidence="6">
    <location>
        <begin position="37"/>
        <end position="207"/>
    </location>
</feature>
<keyword evidence="8" id="KW-1185">Reference proteome</keyword>
<evidence type="ECO:0000256" key="2">
    <source>
        <dbReference type="ARBA" id="ARBA00022559"/>
    </source>
</evidence>
<dbReference type="PRINTS" id="PR01011">
    <property type="entry name" value="GLUTPROXDASE"/>
</dbReference>